<accession>A0A3R8ALG3</accession>
<sequence length="124" mass="14841">MLRQQLRTSRGTEAKFTKRCAAPGVESPRRGDAGWGGRESRKKRNRREDKQRETWRRRRRLEVQKTEREADEKEHRKAKATKRWGEPKGAQTAEKVRKKERMKVEGRKDMRGNREGKRERNGEQ</sequence>
<protein>
    <submittedName>
        <fullName evidence="2">Uncharacterized protein</fullName>
    </submittedName>
</protein>
<evidence type="ECO:0000256" key="1">
    <source>
        <dbReference type="SAM" id="MobiDB-lite"/>
    </source>
</evidence>
<feature type="compositionally biased region" description="Basic and acidic residues" evidence="1">
    <location>
        <begin position="61"/>
        <end position="75"/>
    </location>
</feature>
<dbReference type="VEuPathDB" id="ToxoDB:TGCAST_362370"/>
<name>A0A3R8ALG3_TOXGO</name>
<gene>
    <name evidence="2" type="ORF">TGCAST_362370</name>
</gene>
<comment type="caution">
    <text evidence="2">The sequence shown here is derived from an EMBL/GenBank/DDBJ whole genome shotgun (WGS) entry which is preliminary data.</text>
</comment>
<dbReference type="EMBL" id="AHIV02001574">
    <property type="protein sequence ID" value="RQX69430.1"/>
    <property type="molecule type" value="Genomic_DNA"/>
</dbReference>
<organism evidence="2 3">
    <name type="scientific">Toxoplasma gondii CAST</name>
    <dbReference type="NCBI Taxonomy" id="943122"/>
    <lineage>
        <taxon>Eukaryota</taxon>
        <taxon>Sar</taxon>
        <taxon>Alveolata</taxon>
        <taxon>Apicomplexa</taxon>
        <taxon>Conoidasida</taxon>
        <taxon>Coccidia</taxon>
        <taxon>Eucoccidiorida</taxon>
        <taxon>Eimeriorina</taxon>
        <taxon>Sarcocystidae</taxon>
        <taxon>Toxoplasma</taxon>
    </lineage>
</organism>
<feature type="compositionally biased region" description="Basic and acidic residues" evidence="1">
    <location>
        <begin position="94"/>
        <end position="124"/>
    </location>
</feature>
<dbReference type="Proteomes" id="UP000284452">
    <property type="component" value="Unassembled WGS sequence"/>
</dbReference>
<reference evidence="2 3" key="1">
    <citation type="submission" date="2017-10" db="EMBL/GenBank/DDBJ databases">
        <authorList>
            <person name="Sibley D."/>
            <person name="Venepally P."/>
            <person name="Karamycheva S."/>
            <person name="Hadjithomas M."/>
            <person name="Khan A."/>
            <person name="Brunk B."/>
            <person name="Roos D."/>
            <person name="Caler E."/>
            <person name="Lorenzi H."/>
        </authorList>
    </citation>
    <scope>NUCLEOTIDE SEQUENCE [LARGE SCALE GENOMIC DNA]</scope>
    <source>
        <strain evidence="2 3">CAST</strain>
    </source>
</reference>
<feature type="region of interest" description="Disordered" evidence="1">
    <location>
        <begin position="1"/>
        <end position="124"/>
    </location>
</feature>
<dbReference type="AlphaFoldDB" id="A0A3R8ALG3"/>
<evidence type="ECO:0000313" key="3">
    <source>
        <dbReference type="Proteomes" id="UP000284452"/>
    </source>
</evidence>
<evidence type="ECO:0000313" key="2">
    <source>
        <dbReference type="EMBL" id="RQX69430.1"/>
    </source>
</evidence>
<proteinExistence type="predicted"/>